<keyword evidence="3" id="KW-1185">Reference proteome</keyword>
<keyword evidence="1" id="KW-1133">Transmembrane helix</keyword>
<keyword evidence="1" id="KW-0472">Membrane</keyword>
<dbReference type="Proteomes" id="UP001165293">
    <property type="component" value="Unassembled WGS sequence"/>
</dbReference>
<comment type="caution">
    <text evidence="2">The sequence shown here is derived from an EMBL/GenBank/DDBJ whole genome shotgun (WGS) entry which is preliminary data.</text>
</comment>
<feature type="transmembrane region" description="Helical" evidence="1">
    <location>
        <begin position="41"/>
        <end position="67"/>
    </location>
</feature>
<proteinExistence type="predicted"/>
<evidence type="ECO:0000313" key="2">
    <source>
        <dbReference type="EMBL" id="MCC8364257.1"/>
    </source>
</evidence>
<feature type="transmembrane region" description="Helical" evidence="1">
    <location>
        <begin position="130"/>
        <end position="147"/>
    </location>
</feature>
<organism evidence="2 3">
    <name type="scientific">Noviluteimonas lactosilytica</name>
    <dbReference type="NCBI Taxonomy" id="2888523"/>
    <lineage>
        <taxon>Bacteria</taxon>
        <taxon>Pseudomonadati</taxon>
        <taxon>Pseudomonadota</taxon>
        <taxon>Gammaproteobacteria</taxon>
        <taxon>Lysobacterales</taxon>
        <taxon>Lysobacteraceae</taxon>
        <taxon>Noviluteimonas</taxon>
    </lineage>
</organism>
<dbReference type="EMBL" id="JAJGAK010000004">
    <property type="protein sequence ID" value="MCC8364257.1"/>
    <property type="molecule type" value="Genomic_DNA"/>
</dbReference>
<feature type="transmembrane region" description="Helical" evidence="1">
    <location>
        <begin position="79"/>
        <end position="97"/>
    </location>
</feature>
<evidence type="ECO:0000313" key="3">
    <source>
        <dbReference type="Proteomes" id="UP001165293"/>
    </source>
</evidence>
<evidence type="ECO:0000256" key="1">
    <source>
        <dbReference type="SAM" id="Phobius"/>
    </source>
</evidence>
<gene>
    <name evidence="2" type="ORF">LK996_14360</name>
</gene>
<sequence>MQARKFTAFVAATLAAAALPTIVLMALVGTIASDEITRDEWWIVAGVLFAIALAHVVLLGVPAVVVLRRIGRYRVLPMAIAGALVGALPYAIFSFPFNDAAGVDVFSDGVQTMANGVTTTAGWLEWLQEAAVFGALGFVGALAFYGVHRAIADKTKGAIGALR</sequence>
<accession>A0ABS8JL05</accession>
<name>A0ABS8JL05_9GAMM</name>
<dbReference type="RefSeq" id="WP_230528052.1">
    <property type="nucleotide sequence ID" value="NZ_JAJGAK010000004.1"/>
</dbReference>
<keyword evidence="1" id="KW-0812">Transmembrane</keyword>
<reference evidence="2" key="1">
    <citation type="submission" date="2021-10" db="EMBL/GenBank/DDBJ databases">
        <authorList>
            <person name="Lyu M."/>
            <person name="Wang X."/>
            <person name="Meng X."/>
            <person name="Xu K."/>
        </authorList>
    </citation>
    <scope>NUCLEOTIDE SEQUENCE</scope>
    <source>
        <strain evidence="2">A6</strain>
    </source>
</reference>
<protein>
    <submittedName>
        <fullName evidence="2">Uncharacterized protein</fullName>
    </submittedName>
</protein>